<sequence>MFVLDLSGLGAQIDESVQRSLAPLDNLGSEIRKQMAPLDDLGPQIENRVRASLAPMQADLSNLGSQISQQVEQSLLPVKAMAMRLQMVNGIGGKTIVNFPNGKTLLAKDGDLYECSGTISKEGVCDGNLSPLNLNKTENYCYLTPNVRINNYFCFSSGNHGVSVSDINGKITSITSTDNTPTFLISQEDFQKMCKFSGSKTYTYLADVNNPLSIKIPNKNPYLKCQNNTPNVCIFT</sequence>
<gene>
    <name evidence="1" type="ORF">WA026_018013</name>
</gene>
<reference evidence="1 2" key="1">
    <citation type="submission" date="2023-03" db="EMBL/GenBank/DDBJ databases">
        <title>Genome insight into feeding habits of ladybird beetles.</title>
        <authorList>
            <person name="Li H.-S."/>
            <person name="Huang Y.-H."/>
            <person name="Pang H."/>
        </authorList>
    </citation>
    <scope>NUCLEOTIDE SEQUENCE [LARGE SCALE GENOMIC DNA]</scope>
    <source>
        <strain evidence="1">SYSU_2023b</strain>
        <tissue evidence="1">Whole body</tissue>
    </source>
</reference>
<keyword evidence="2" id="KW-1185">Reference proteome</keyword>
<dbReference type="Proteomes" id="UP001431783">
    <property type="component" value="Unassembled WGS sequence"/>
</dbReference>
<comment type="caution">
    <text evidence="1">The sequence shown here is derived from an EMBL/GenBank/DDBJ whole genome shotgun (WGS) entry which is preliminary data.</text>
</comment>
<evidence type="ECO:0000313" key="2">
    <source>
        <dbReference type="Proteomes" id="UP001431783"/>
    </source>
</evidence>
<organism evidence="1 2">
    <name type="scientific">Henosepilachna vigintioctopunctata</name>
    <dbReference type="NCBI Taxonomy" id="420089"/>
    <lineage>
        <taxon>Eukaryota</taxon>
        <taxon>Metazoa</taxon>
        <taxon>Ecdysozoa</taxon>
        <taxon>Arthropoda</taxon>
        <taxon>Hexapoda</taxon>
        <taxon>Insecta</taxon>
        <taxon>Pterygota</taxon>
        <taxon>Neoptera</taxon>
        <taxon>Endopterygota</taxon>
        <taxon>Coleoptera</taxon>
        <taxon>Polyphaga</taxon>
        <taxon>Cucujiformia</taxon>
        <taxon>Coccinelloidea</taxon>
        <taxon>Coccinellidae</taxon>
        <taxon>Epilachninae</taxon>
        <taxon>Epilachnini</taxon>
        <taxon>Henosepilachna</taxon>
    </lineage>
</organism>
<protein>
    <submittedName>
        <fullName evidence="1">Uncharacterized protein</fullName>
    </submittedName>
</protein>
<proteinExistence type="predicted"/>
<name>A0AAW1TZL4_9CUCU</name>
<accession>A0AAW1TZL4</accession>
<dbReference type="EMBL" id="JARQZJ010000011">
    <property type="protein sequence ID" value="KAK9872549.1"/>
    <property type="molecule type" value="Genomic_DNA"/>
</dbReference>
<evidence type="ECO:0000313" key="1">
    <source>
        <dbReference type="EMBL" id="KAK9872549.1"/>
    </source>
</evidence>
<dbReference type="AlphaFoldDB" id="A0AAW1TZL4"/>